<accession>A0ABQ7NY33</accession>
<feature type="region of interest" description="Disordered" evidence="1">
    <location>
        <begin position="1"/>
        <end position="41"/>
    </location>
</feature>
<evidence type="ECO:0000313" key="3">
    <source>
        <dbReference type="EMBL" id="KAG5415762.1"/>
    </source>
</evidence>
<dbReference type="InterPro" id="IPR025558">
    <property type="entry name" value="DUF4283"/>
</dbReference>
<dbReference type="Proteomes" id="UP000823674">
    <property type="component" value="Chromosome A01"/>
</dbReference>
<feature type="compositionally biased region" description="Low complexity" evidence="1">
    <location>
        <begin position="29"/>
        <end position="41"/>
    </location>
</feature>
<feature type="compositionally biased region" description="Pro residues" evidence="1">
    <location>
        <begin position="475"/>
        <end position="499"/>
    </location>
</feature>
<feature type="compositionally biased region" description="Polar residues" evidence="1">
    <location>
        <begin position="599"/>
        <end position="617"/>
    </location>
</feature>
<feature type="compositionally biased region" description="Polar residues" evidence="1">
    <location>
        <begin position="624"/>
        <end position="638"/>
    </location>
</feature>
<organism evidence="3 4">
    <name type="scientific">Brassica rapa subsp. trilocularis</name>
    <dbReference type="NCBI Taxonomy" id="1813537"/>
    <lineage>
        <taxon>Eukaryota</taxon>
        <taxon>Viridiplantae</taxon>
        <taxon>Streptophyta</taxon>
        <taxon>Embryophyta</taxon>
        <taxon>Tracheophyta</taxon>
        <taxon>Spermatophyta</taxon>
        <taxon>Magnoliopsida</taxon>
        <taxon>eudicotyledons</taxon>
        <taxon>Gunneridae</taxon>
        <taxon>Pentapetalae</taxon>
        <taxon>rosids</taxon>
        <taxon>malvids</taxon>
        <taxon>Brassicales</taxon>
        <taxon>Brassicaceae</taxon>
        <taxon>Brassiceae</taxon>
        <taxon>Brassica</taxon>
    </lineage>
</organism>
<reference evidence="3 4" key="1">
    <citation type="submission" date="2021-03" db="EMBL/GenBank/DDBJ databases">
        <authorList>
            <person name="King G.J."/>
            <person name="Bancroft I."/>
            <person name="Baten A."/>
            <person name="Bloomfield J."/>
            <person name="Borpatragohain P."/>
            <person name="He Z."/>
            <person name="Irish N."/>
            <person name="Irwin J."/>
            <person name="Liu K."/>
            <person name="Mauleon R.P."/>
            <person name="Moore J."/>
            <person name="Morris R."/>
            <person name="Ostergaard L."/>
            <person name="Wang B."/>
            <person name="Wells R."/>
        </authorList>
    </citation>
    <scope>NUCLEOTIDE SEQUENCE [LARGE SCALE GENOMIC DNA]</scope>
    <source>
        <strain evidence="3">R-o-18</strain>
        <tissue evidence="3">Leaf</tissue>
    </source>
</reference>
<dbReference type="PANTHER" id="PTHR31286">
    <property type="entry name" value="GLYCINE-RICH CELL WALL STRUCTURAL PROTEIN 1.8-LIKE"/>
    <property type="match status" value="1"/>
</dbReference>
<proteinExistence type="predicted"/>
<gene>
    <name evidence="3" type="primary">A01g509750.1_BraROA</name>
    <name evidence="3" type="ORF">IGI04_003329</name>
</gene>
<dbReference type="PANTHER" id="PTHR31286:SF90">
    <property type="entry name" value="DUF4283 DOMAIN-CONTAINING PROTEIN"/>
    <property type="match status" value="1"/>
</dbReference>
<evidence type="ECO:0000313" key="4">
    <source>
        <dbReference type="Proteomes" id="UP000823674"/>
    </source>
</evidence>
<feature type="compositionally biased region" description="Pro residues" evidence="1">
    <location>
        <begin position="17"/>
        <end position="28"/>
    </location>
</feature>
<feature type="domain" description="DUF4283" evidence="2">
    <location>
        <begin position="201"/>
        <end position="280"/>
    </location>
</feature>
<dbReference type="EMBL" id="JADBGQ010000001">
    <property type="protein sequence ID" value="KAG5415762.1"/>
    <property type="molecule type" value="Genomic_DNA"/>
</dbReference>
<comment type="caution">
    <text evidence="3">The sequence shown here is derived from an EMBL/GenBank/DDBJ whole genome shotgun (WGS) entry which is preliminary data.</text>
</comment>
<protein>
    <recommendedName>
        <fullName evidence="2">DUF4283 domain-containing protein</fullName>
    </recommendedName>
</protein>
<feature type="compositionally biased region" description="Low complexity" evidence="1">
    <location>
        <begin position="639"/>
        <end position="655"/>
    </location>
</feature>
<feature type="compositionally biased region" description="Low complexity" evidence="1">
    <location>
        <begin position="465"/>
        <end position="474"/>
    </location>
</feature>
<dbReference type="InterPro" id="IPR040256">
    <property type="entry name" value="At4g02000-like"/>
</dbReference>
<evidence type="ECO:0000259" key="2">
    <source>
        <dbReference type="Pfam" id="PF14111"/>
    </source>
</evidence>
<dbReference type="Pfam" id="PF14111">
    <property type="entry name" value="DUF4283"/>
    <property type="match status" value="1"/>
</dbReference>
<sequence length="681" mass="72639">MLASGSCPPASVGDLSRPPPSPDPPDPLLAPSLTPSSVSPPVSLTTLPLRAYLPDSGGSPRPSVCPTGVSAADLLASFLISPKSISQIPNSSTVQIPNLGTVQNSTLGTVRNIILPSSTSPELPASSGILGSSPPPQKEPSNLGGLSFSPQSPVTTATWADKARYSTDKTLKRMSITPPALSPEGIPRVMIPDEVFERGALQHKDFVVGCFFGRVPAFKIIQNVLNFLWGKGNKLEIHMIQSTRSMIVRIPSDYIREKVLKKRIWYVDTAMFHVAQWSDGKVADTSSLEVIPIWAHLIGVPFDLMTNEGLGWIADALGEPKEMDDWTKNLSSLSVAHVKVEADATKPFPTVLELVRQSGAMFRVEVEYPWLPPSCSHCKELGHIIKDCLKIKRQWVPVNKAKGTQDSGNTPDPVVITVHEPMSEDPQASNPNGIVEDSSRAQTPPPPSSIGDPKPVSTAMEIDPLRSPLASTLPPTTPNPTPPCPLLHPPQSPTLPSSPNPLDSPISPCLPPLNYVLALAATVMPKSSILPHTVNSCAALSVPADPPFPLPEDVFVSQAPYLITNDVVAFPPLSSSKWESPKRKKKYFTKLTTPPPPVKNSSSFNSFSPLTDSSLSHPSLPCPASSSTSRPPDQNPSNHSSDLTSSTHPTSSSVLPPVPSFGESYPVAGALLPQGVPPSYL</sequence>
<name>A0ABQ7NY33_BRACM</name>
<feature type="region of interest" description="Disordered" evidence="1">
    <location>
        <begin position="421"/>
        <end position="502"/>
    </location>
</feature>
<keyword evidence="4" id="KW-1185">Reference proteome</keyword>
<feature type="region of interest" description="Disordered" evidence="1">
    <location>
        <begin position="588"/>
        <end position="659"/>
    </location>
</feature>
<feature type="region of interest" description="Disordered" evidence="1">
    <location>
        <begin position="118"/>
        <end position="153"/>
    </location>
</feature>
<evidence type="ECO:0000256" key="1">
    <source>
        <dbReference type="SAM" id="MobiDB-lite"/>
    </source>
</evidence>